<reference evidence="2" key="1">
    <citation type="journal article" date="2023" name="G3 (Bethesda)">
        <title>A reference genome for the long-term kleptoplast-retaining sea slug Elysia crispata morphotype clarki.</title>
        <authorList>
            <person name="Eastman K.E."/>
            <person name="Pendleton A.L."/>
            <person name="Shaikh M.A."/>
            <person name="Suttiyut T."/>
            <person name="Ogas R."/>
            <person name="Tomko P."/>
            <person name="Gavelis G."/>
            <person name="Widhalm J.R."/>
            <person name="Wisecaver J.H."/>
        </authorList>
    </citation>
    <scope>NUCLEOTIDE SEQUENCE</scope>
    <source>
        <strain evidence="2">ECLA1</strain>
    </source>
</reference>
<accession>A0AAE1B181</accession>
<evidence type="ECO:0000313" key="3">
    <source>
        <dbReference type="Proteomes" id="UP001283361"/>
    </source>
</evidence>
<dbReference type="Proteomes" id="UP001283361">
    <property type="component" value="Unassembled WGS sequence"/>
</dbReference>
<protein>
    <submittedName>
        <fullName evidence="2">Uncharacterized protein</fullName>
    </submittedName>
</protein>
<evidence type="ECO:0000256" key="1">
    <source>
        <dbReference type="SAM" id="MobiDB-lite"/>
    </source>
</evidence>
<dbReference type="AlphaFoldDB" id="A0AAE1B181"/>
<sequence>MTRSSGNSIQCDVTTADTARQPQRAEGEITLGSLSLVQTPIKWRWQTPRANHSEQKGNNCGIIVFSSNSNKMEMGHYKTGYLTTLKKTTVLIKRFVLAGLHASSKQPVSMRRALQAALHVMILVKV</sequence>
<organism evidence="2 3">
    <name type="scientific">Elysia crispata</name>
    <name type="common">lettuce slug</name>
    <dbReference type="NCBI Taxonomy" id="231223"/>
    <lineage>
        <taxon>Eukaryota</taxon>
        <taxon>Metazoa</taxon>
        <taxon>Spiralia</taxon>
        <taxon>Lophotrochozoa</taxon>
        <taxon>Mollusca</taxon>
        <taxon>Gastropoda</taxon>
        <taxon>Heterobranchia</taxon>
        <taxon>Euthyneura</taxon>
        <taxon>Panpulmonata</taxon>
        <taxon>Sacoglossa</taxon>
        <taxon>Placobranchoidea</taxon>
        <taxon>Plakobranchidae</taxon>
        <taxon>Elysia</taxon>
    </lineage>
</organism>
<keyword evidence="3" id="KW-1185">Reference proteome</keyword>
<evidence type="ECO:0000313" key="2">
    <source>
        <dbReference type="EMBL" id="KAK3797843.1"/>
    </source>
</evidence>
<feature type="compositionally biased region" description="Polar residues" evidence="1">
    <location>
        <begin position="1"/>
        <end position="21"/>
    </location>
</feature>
<dbReference type="EMBL" id="JAWDGP010000740">
    <property type="protein sequence ID" value="KAK3797843.1"/>
    <property type="molecule type" value="Genomic_DNA"/>
</dbReference>
<feature type="region of interest" description="Disordered" evidence="1">
    <location>
        <begin position="1"/>
        <end position="24"/>
    </location>
</feature>
<gene>
    <name evidence="2" type="ORF">RRG08_052442</name>
</gene>
<proteinExistence type="predicted"/>
<name>A0AAE1B181_9GAST</name>
<comment type="caution">
    <text evidence="2">The sequence shown here is derived from an EMBL/GenBank/DDBJ whole genome shotgun (WGS) entry which is preliminary data.</text>
</comment>